<dbReference type="Proteomes" id="UP000298416">
    <property type="component" value="Unassembled WGS sequence"/>
</dbReference>
<evidence type="ECO:0000313" key="1">
    <source>
        <dbReference type="EMBL" id="KAG6401731.1"/>
    </source>
</evidence>
<proteinExistence type="predicted"/>
<dbReference type="EMBL" id="PNBA02000014">
    <property type="protein sequence ID" value="KAG6401731.1"/>
    <property type="molecule type" value="Genomic_DNA"/>
</dbReference>
<comment type="caution">
    <text evidence="1">The sequence shown here is derived from an EMBL/GenBank/DDBJ whole genome shotgun (WGS) entry which is preliminary data.</text>
</comment>
<reference evidence="1" key="2">
    <citation type="submission" date="2020-08" db="EMBL/GenBank/DDBJ databases">
        <title>Plant Genome Project.</title>
        <authorList>
            <person name="Zhang R.-G."/>
        </authorList>
    </citation>
    <scope>NUCLEOTIDE SEQUENCE</scope>
    <source>
        <strain evidence="1">Huo1</strain>
        <tissue evidence="1">Leaf</tissue>
    </source>
</reference>
<reference evidence="1" key="1">
    <citation type="submission" date="2018-01" db="EMBL/GenBank/DDBJ databases">
        <authorList>
            <person name="Mao J.F."/>
        </authorList>
    </citation>
    <scope>NUCLEOTIDE SEQUENCE</scope>
    <source>
        <strain evidence="1">Huo1</strain>
        <tissue evidence="1">Leaf</tissue>
    </source>
</reference>
<dbReference type="PANTHER" id="PTHR37181">
    <property type="entry name" value="F6A14.6 PROTEIN"/>
    <property type="match status" value="1"/>
</dbReference>
<organism evidence="1">
    <name type="scientific">Salvia splendens</name>
    <name type="common">Scarlet sage</name>
    <dbReference type="NCBI Taxonomy" id="180675"/>
    <lineage>
        <taxon>Eukaryota</taxon>
        <taxon>Viridiplantae</taxon>
        <taxon>Streptophyta</taxon>
        <taxon>Embryophyta</taxon>
        <taxon>Tracheophyta</taxon>
        <taxon>Spermatophyta</taxon>
        <taxon>Magnoliopsida</taxon>
        <taxon>eudicotyledons</taxon>
        <taxon>Gunneridae</taxon>
        <taxon>Pentapetalae</taxon>
        <taxon>asterids</taxon>
        <taxon>lamiids</taxon>
        <taxon>Lamiales</taxon>
        <taxon>Lamiaceae</taxon>
        <taxon>Nepetoideae</taxon>
        <taxon>Mentheae</taxon>
        <taxon>Salviinae</taxon>
        <taxon>Salvia</taxon>
        <taxon>Salvia subgen. Calosphace</taxon>
        <taxon>core Calosphace</taxon>
    </lineage>
</organism>
<sequence>MSLLEVIIKASSLIATRPDEETDYPIVLNPEPILLNLKPEYDSPQALNSVKKVTGWEISQTDNDLIELRHKFFKELRRKLKNTNSFGKAKFVETVTSHLESIANKMGVSTAAEKTEGAYVCKLVENLGVLMCSDVKGLILEGCISLELWNVLESLIVNGAVEHASTSSLIQTLIEKRRSDLVVLCLKHLLDLQAYDLMCILKYFLMLPSDGYRSLSSVREVWERQASLAIEKVSAKSVGGKEKSLAVLIMLGHDGFSVSELCLHYFIASANLDEVIFAACVSKLNGEELKVLIQYFGKWLRKYERFPQAGPCPKGSSALGLEVCDWIPSLENVVKYLGVVVDQHFSSVVLHSEFHELRSLEEVVSSLAVEVRLSGDLANLSGRLRIKRQGLSSSLSCIYVV</sequence>
<dbReference type="PANTHER" id="PTHR37181:SF1">
    <property type="entry name" value="F6A14.6 PROTEIN"/>
    <property type="match status" value="1"/>
</dbReference>
<accession>A0A8X8WXE9</accession>
<evidence type="ECO:0000313" key="2">
    <source>
        <dbReference type="Proteomes" id="UP000298416"/>
    </source>
</evidence>
<protein>
    <submittedName>
        <fullName evidence="1">Uncharacterized protein</fullName>
    </submittedName>
</protein>
<keyword evidence="2" id="KW-1185">Reference proteome</keyword>
<gene>
    <name evidence="1" type="ORF">SASPL_138595</name>
</gene>
<dbReference type="AlphaFoldDB" id="A0A8X8WXE9"/>
<name>A0A8X8WXE9_SALSN</name>